<keyword evidence="2" id="KW-1185">Reference proteome</keyword>
<organism evidence="1 2">
    <name type="scientific">Durusdinium trenchii</name>
    <dbReference type="NCBI Taxonomy" id="1381693"/>
    <lineage>
        <taxon>Eukaryota</taxon>
        <taxon>Sar</taxon>
        <taxon>Alveolata</taxon>
        <taxon>Dinophyceae</taxon>
        <taxon>Suessiales</taxon>
        <taxon>Symbiodiniaceae</taxon>
        <taxon>Durusdinium</taxon>
    </lineage>
</organism>
<name>A0ABP0N2Z9_9DINO</name>
<evidence type="ECO:0000313" key="1">
    <source>
        <dbReference type="EMBL" id="CAK9057813.1"/>
    </source>
</evidence>
<reference evidence="1 2" key="1">
    <citation type="submission" date="2024-02" db="EMBL/GenBank/DDBJ databases">
        <authorList>
            <person name="Chen Y."/>
            <person name="Shah S."/>
            <person name="Dougan E. K."/>
            <person name="Thang M."/>
            <person name="Chan C."/>
        </authorList>
    </citation>
    <scope>NUCLEOTIDE SEQUENCE [LARGE SCALE GENOMIC DNA]</scope>
</reference>
<sequence length="145" mass="16232">MALPWPFDPVANGVALVCLDEVDEQKLCKGIDNVVRASMAQDGYPVSQSLIDWIWQEPLIKTQQIEMFHPKYSQIATDSWIDPPTDFSGYWVHPLSKPQSCEGGKLVGDLEINSLSEAGLVFEECLDVKFCPEDQNLTSISPDKF</sequence>
<dbReference type="EMBL" id="CAXAMM010025891">
    <property type="protein sequence ID" value="CAK9057813.1"/>
    <property type="molecule type" value="Genomic_DNA"/>
</dbReference>
<accession>A0ABP0N2Z9</accession>
<evidence type="ECO:0000313" key="2">
    <source>
        <dbReference type="Proteomes" id="UP001642464"/>
    </source>
</evidence>
<gene>
    <name evidence="1" type="ORF">SCF082_LOCUS30947</name>
</gene>
<proteinExistence type="predicted"/>
<protein>
    <submittedName>
        <fullName evidence="1">Uncharacterized protein</fullName>
    </submittedName>
</protein>
<dbReference type="Proteomes" id="UP001642464">
    <property type="component" value="Unassembled WGS sequence"/>
</dbReference>
<comment type="caution">
    <text evidence="1">The sequence shown here is derived from an EMBL/GenBank/DDBJ whole genome shotgun (WGS) entry which is preliminary data.</text>
</comment>